<name>A0A9D2SKX0_9FIRM</name>
<keyword evidence="2 4" id="KW-0808">Transferase</keyword>
<evidence type="ECO:0000256" key="4">
    <source>
        <dbReference type="HAMAP-Rule" id="MF_01968"/>
    </source>
</evidence>
<dbReference type="GO" id="GO:0005737">
    <property type="term" value="C:cytoplasm"/>
    <property type="evidence" value="ECO:0007669"/>
    <property type="project" value="UniProtKB-SubCell"/>
</dbReference>
<feature type="binding site" evidence="4">
    <location>
        <position position="25"/>
    </location>
    <ligand>
        <name>NAD(+)</name>
        <dbReference type="ChEBI" id="CHEBI:57540"/>
    </ligand>
</feature>
<dbReference type="PROSITE" id="PS50305">
    <property type="entry name" value="SIRTUIN"/>
    <property type="match status" value="1"/>
</dbReference>
<sequence>MRNEAVEKLQEIISESSSIVFFGGAGVSTESGIPDFRSVDGLYHQQWDYPPEVILSHSFFMKKPEEFYRFYRAKMLCEAQPNEAHKKLAALEKTGKLKAVVTQNIDNLHQMAGSKKVLELHGSVYRNHCMKCGAFWDIDSIKSTQGVPRCGKCGGIIKPDVVLYEEALDSRVIQEAVREISQAEVLIIGGTSLSVYPAASLIDYFRGSHLVVINRDPTPRDNGADLVISQPIGEVFGQIQEQ</sequence>
<dbReference type="InterPro" id="IPR029035">
    <property type="entry name" value="DHS-like_NAD/FAD-binding_dom"/>
</dbReference>
<feature type="binding site" evidence="4">
    <location>
        <position position="36"/>
    </location>
    <ligand>
        <name>NAD(+)</name>
        <dbReference type="ChEBI" id="CHEBI:57540"/>
    </ligand>
</feature>
<dbReference type="Gene3D" id="3.30.1600.10">
    <property type="entry name" value="SIR2/SIRT2 'Small Domain"/>
    <property type="match status" value="1"/>
</dbReference>
<feature type="binding site" evidence="4">
    <location>
        <position position="105"/>
    </location>
    <ligand>
        <name>NAD(+)</name>
        <dbReference type="ChEBI" id="CHEBI:57540"/>
    </ligand>
</feature>
<dbReference type="SUPFAM" id="SSF52467">
    <property type="entry name" value="DHS-like NAD/FAD-binding domain"/>
    <property type="match status" value="1"/>
</dbReference>
<dbReference type="GO" id="GO:0070403">
    <property type="term" value="F:NAD+ binding"/>
    <property type="evidence" value="ECO:0007669"/>
    <property type="project" value="UniProtKB-UniRule"/>
</dbReference>
<feature type="binding site" evidence="4">
    <location>
        <position position="191"/>
    </location>
    <ligand>
        <name>NAD(+)</name>
        <dbReference type="ChEBI" id="CHEBI:57540"/>
    </ligand>
</feature>
<evidence type="ECO:0000256" key="5">
    <source>
        <dbReference type="PROSITE-ProRule" id="PRU00236"/>
    </source>
</evidence>
<comment type="function">
    <text evidence="4">NAD-dependent protein deacetylase which modulates the activities of several enzymes which are inactive in their acetylated form.</text>
</comment>
<comment type="cofactor">
    <cofactor evidence="4">
        <name>Zn(2+)</name>
        <dbReference type="ChEBI" id="CHEBI:29105"/>
    </cofactor>
    <text evidence="4">Binds 1 zinc ion per subunit.</text>
</comment>
<keyword evidence="3 4" id="KW-0520">NAD</keyword>
<feature type="binding site" evidence="4">
    <location>
        <position position="192"/>
    </location>
    <ligand>
        <name>NAD(+)</name>
        <dbReference type="ChEBI" id="CHEBI:57540"/>
    </ligand>
</feature>
<evidence type="ECO:0000313" key="8">
    <source>
        <dbReference type="Proteomes" id="UP000823893"/>
    </source>
</evidence>
<feature type="binding site" evidence="4">
    <location>
        <position position="105"/>
    </location>
    <ligand>
        <name>nicotinamide</name>
        <dbReference type="ChEBI" id="CHEBI:17154"/>
    </ligand>
</feature>
<feature type="binding site" evidence="4">
    <location>
        <position position="232"/>
    </location>
    <ligand>
        <name>NAD(+)</name>
        <dbReference type="ChEBI" id="CHEBI:57540"/>
    </ligand>
</feature>
<organism evidence="7 8">
    <name type="scientific">Candidatus Blautia merdigallinarum</name>
    <dbReference type="NCBI Taxonomy" id="2838495"/>
    <lineage>
        <taxon>Bacteria</taxon>
        <taxon>Bacillati</taxon>
        <taxon>Bacillota</taxon>
        <taxon>Clostridia</taxon>
        <taxon>Lachnospirales</taxon>
        <taxon>Lachnospiraceae</taxon>
        <taxon>Blautia</taxon>
    </lineage>
</organism>
<reference evidence="7" key="2">
    <citation type="submission" date="2021-04" db="EMBL/GenBank/DDBJ databases">
        <authorList>
            <person name="Gilroy R."/>
        </authorList>
    </citation>
    <scope>NUCLEOTIDE SEQUENCE</scope>
    <source>
        <strain evidence="7">ChiSxjej6B18-287</strain>
    </source>
</reference>
<feature type="binding site" evidence="4 5">
    <location>
        <position position="129"/>
    </location>
    <ligand>
        <name>Zn(2+)</name>
        <dbReference type="ChEBI" id="CHEBI:29105"/>
    </ligand>
</feature>
<dbReference type="NCBIfam" id="NF001752">
    <property type="entry name" value="PRK00481.1-1"/>
    <property type="match status" value="1"/>
</dbReference>
<feature type="binding site" evidence="4">
    <location>
        <position position="29"/>
    </location>
    <ligand>
        <name>NAD(+)</name>
        <dbReference type="ChEBI" id="CHEBI:57540"/>
    </ligand>
</feature>
<feature type="domain" description="Deacetylase sirtuin-type" evidence="6">
    <location>
        <begin position="1"/>
        <end position="242"/>
    </location>
</feature>
<protein>
    <recommendedName>
        <fullName evidence="4">NAD-dependent protein deacetylase</fullName>
        <ecNumber evidence="4">2.3.1.286</ecNumber>
    </recommendedName>
    <alternativeName>
        <fullName evidence="4">Regulatory protein SIR2 homolog</fullName>
    </alternativeName>
</protein>
<evidence type="ECO:0000256" key="2">
    <source>
        <dbReference type="ARBA" id="ARBA00022679"/>
    </source>
</evidence>
<gene>
    <name evidence="4" type="primary">cobB</name>
    <name evidence="7" type="ORF">H9935_13495</name>
</gene>
<dbReference type="InterPro" id="IPR003000">
    <property type="entry name" value="Sirtuin"/>
</dbReference>
<proteinExistence type="inferred from homology"/>
<feature type="binding site" evidence="4">
    <location>
        <position position="121"/>
    </location>
    <ligand>
        <name>NAD(+)</name>
        <dbReference type="ChEBI" id="CHEBI:57540"/>
    </ligand>
</feature>
<dbReference type="GO" id="GO:0008270">
    <property type="term" value="F:zinc ion binding"/>
    <property type="evidence" value="ECO:0007669"/>
    <property type="project" value="UniProtKB-UniRule"/>
</dbReference>
<dbReference type="HAMAP" id="MF_01968">
    <property type="entry name" value="Sirtuin_ClassU"/>
    <property type="match status" value="1"/>
</dbReference>
<comment type="subcellular location">
    <subcellularLocation>
        <location evidence="4">Cytoplasm</location>
    </subcellularLocation>
</comment>
<feature type="binding site" evidence="4">
    <location>
        <position position="106"/>
    </location>
    <ligand>
        <name>nicotinamide</name>
        <dbReference type="ChEBI" id="CHEBI:17154"/>
    </ligand>
</feature>
<feature type="binding site" evidence="4 5">
    <location>
        <position position="150"/>
    </location>
    <ligand>
        <name>Zn(2+)</name>
        <dbReference type="ChEBI" id="CHEBI:29105"/>
    </ligand>
</feature>
<reference evidence="7" key="1">
    <citation type="journal article" date="2021" name="PeerJ">
        <title>Extensive microbial diversity within the chicken gut microbiome revealed by metagenomics and culture.</title>
        <authorList>
            <person name="Gilroy R."/>
            <person name="Ravi A."/>
            <person name="Getino M."/>
            <person name="Pursley I."/>
            <person name="Horton D.L."/>
            <person name="Alikhan N.F."/>
            <person name="Baker D."/>
            <person name="Gharbi K."/>
            <person name="Hall N."/>
            <person name="Watson M."/>
            <person name="Adriaenssens E.M."/>
            <person name="Foster-Nyarko E."/>
            <person name="Jarju S."/>
            <person name="Secka A."/>
            <person name="Antonio M."/>
            <person name="Oren A."/>
            <person name="Chaudhuri R.R."/>
            <person name="La Ragione R."/>
            <person name="Hildebrand F."/>
            <person name="Pallen M.J."/>
        </authorList>
    </citation>
    <scope>NUCLEOTIDE SEQUENCE</scope>
    <source>
        <strain evidence="7">ChiSxjej6B18-287</strain>
    </source>
</reference>
<accession>A0A9D2SKX0</accession>
<dbReference type="InterPro" id="IPR026591">
    <property type="entry name" value="Sirtuin_cat_small_dom_sf"/>
</dbReference>
<comment type="catalytic activity">
    <reaction evidence="4">
        <text>N(6)-acetyl-L-lysyl-[protein] + NAD(+) + H2O = 2''-O-acetyl-ADP-D-ribose + nicotinamide + L-lysyl-[protein]</text>
        <dbReference type="Rhea" id="RHEA:43636"/>
        <dbReference type="Rhea" id="RHEA-COMP:9752"/>
        <dbReference type="Rhea" id="RHEA-COMP:10731"/>
        <dbReference type="ChEBI" id="CHEBI:15377"/>
        <dbReference type="ChEBI" id="CHEBI:17154"/>
        <dbReference type="ChEBI" id="CHEBI:29969"/>
        <dbReference type="ChEBI" id="CHEBI:57540"/>
        <dbReference type="ChEBI" id="CHEBI:61930"/>
        <dbReference type="ChEBI" id="CHEBI:83767"/>
        <dbReference type="EC" id="2.3.1.286"/>
    </reaction>
</comment>
<feature type="binding site" evidence="4">
    <location>
        <position position="36"/>
    </location>
    <ligand>
        <name>nicotinamide</name>
        <dbReference type="ChEBI" id="CHEBI:17154"/>
    </ligand>
</feature>
<dbReference type="EMBL" id="DWWV01000186">
    <property type="protein sequence ID" value="HJC11787.1"/>
    <property type="molecule type" value="Genomic_DNA"/>
</dbReference>
<evidence type="ECO:0000313" key="7">
    <source>
        <dbReference type="EMBL" id="HJC11787.1"/>
    </source>
</evidence>
<keyword evidence="1 4" id="KW-0963">Cytoplasm</keyword>
<dbReference type="Gene3D" id="3.40.50.1220">
    <property type="entry name" value="TPP-binding domain"/>
    <property type="match status" value="1"/>
</dbReference>
<dbReference type="AlphaFoldDB" id="A0A9D2SKX0"/>
<feature type="binding site" evidence="4 5">
    <location>
        <position position="153"/>
    </location>
    <ligand>
        <name>Zn(2+)</name>
        <dbReference type="ChEBI" id="CHEBI:29105"/>
    </ligand>
</feature>
<dbReference type="EC" id="2.3.1.286" evidence="4"/>
<evidence type="ECO:0000259" key="6">
    <source>
        <dbReference type="PROSITE" id="PS50305"/>
    </source>
</evidence>
<comment type="similarity">
    <text evidence="4">Belongs to the sirtuin family. Class U subfamily.</text>
</comment>
<feature type="active site" description="Proton acceptor" evidence="4 5">
    <location>
        <position position="121"/>
    </location>
</feature>
<feature type="binding site" evidence="4 5">
    <location>
        <position position="132"/>
    </location>
    <ligand>
        <name>Zn(2+)</name>
        <dbReference type="ChEBI" id="CHEBI:29105"/>
    </ligand>
</feature>
<dbReference type="Proteomes" id="UP000823893">
    <property type="component" value="Unassembled WGS sequence"/>
</dbReference>
<dbReference type="InterPro" id="IPR026590">
    <property type="entry name" value="Ssirtuin_cat_dom"/>
</dbReference>
<dbReference type="Pfam" id="PF02146">
    <property type="entry name" value="SIR2"/>
    <property type="match status" value="1"/>
</dbReference>
<dbReference type="NCBIfam" id="NF001753">
    <property type="entry name" value="PRK00481.1-3"/>
    <property type="match status" value="1"/>
</dbReference>
<dbReference type="GO" id="GO:0017136">
    <property type="term" value="F:histone deacetylase activity, NAD-dependent"/>
    <property type="evidence" value="ECO:0007669"/>
    <property type="project" value="TreeGrafter"/>
</dbReference>
<dbReference type="PANTHER" id="PTHR11085">
    <property type="entry name" value="NAD-DEPENDENT PROTEIN DEACYLASE SIRTUIN-5, MITOCHONDRIAL-RELATED"/>
    <property type="match status" value="1"/>
</dbReference>
<feature type="binding site" evidence="4">
    <location>
        <position position="106"/>
    </location>
    <ligand>
        <name>NAD(+)</name>
        <dbReference type="ChEBI" id="CHEBI:57540"/>
    </ligand>
</feature>
<feature type="binding site" evidence="4">
    <location>
        <position position="103"/>
    </location>
    <ligand>
        <name>NAD(+)</name>
        <dbReference type="ChEBI" id="CHEBI:57540"/>
    </ligand>
</feature>
<comment type="caution">
    <text evidence="7">The sequence shown here is derived from an EMBL/GenBank/DDBJ whole genome shotgun (WGS) entry which is preliminary data.</text>
</comment>
<keyword evidence="4 5" id="KW-0479">Metal-binding</keyword>
<dbReference type="PANTHER" id="PTHR11085:SF4">
    <property type="entry name" value="NAD-DEPENDENT PROTEIN DEACYLASE"/>
    <property type="match status" value="1"/>
</dbReference>
<dbReference type="InterPro" id="IPR028628">
    <property type="entry name" value="Sirtuin_class_U"/>
</dbReference>
<evidence type="ECO:0000256" key="1">
    <source>
        <dbReference type="ARBA" id="ARBA00022490"/>
    </source>
</evidence>
<feature type="binding site" evidence="4">
    <location>
        <position position="37"/>
    </location>
    <ligand>
        <name>NAD(+)</name>
        <dbReference type="ChEBI" id="CHEBI:57540"/>
    </ligand>
</feature>
<comment type="caution">
    <text evidence="4">Lacks conserved residue(s) required for the propagation of feature annotation.</text>
</comment>
<dbReference type="InterPro" id="IPR050134">
    <property type="entry name" value="NAD-dep_sirtuin_deacylases"/>
</dbReference>
<keyword evidence="4 5" id="KW-0862">Zinc</keyword>
<feature type="binding site" evidence="4">
    <location>
        <position position="214"/>
    </location>
    <ligand>
        <name>NAD(+)</name>
        <dbReference type="ChEBI" id="CHEBI:57540"/>
    </ligand>
</feature>
<evidence type="ECO:0000256" key="3">
    <source>
        <dbReference type="ARBA" id="ARBA00023027"/>
    </source>
</evidence>